<sequence length="161" mass="18003">MGVVSKFARKFGYILDNIARWIVVAMMVLVVGNVISRQFGTPIPGAIEWTEFLSAMVVGLSLAFCGAQGGHIYLELFTDKLNIKVQTVLHVVIDFLCLVFLSISFWRIVIYANDMKLSGQVSMTTKTPYYFFIYVVAFGLLAYALVTLGSMIDNLRKGVQR</sequence>
<feature type="transmembrane region" description="Helical" evidence="9">
    <location>
        <begin position="88"/>
        <end position="109"/>
    </location>
</feature>
<comment type="subcellular location">
    <subcellularLocation>
        <location evidence="1">Cell inner membrane</location>
        <topology evidence="1">Multi-pass membrane protein</topology>
    </subcellularLocation>
</comment>
<keyword evidence="2" id="KW-0813">Transport</keyword>
<keyword evidence="12" id="KW-1185">Reference proteome</keyword>
<dbReference type="EMBL" id="JAMJEV010000006">
    <property type="protein sequence ID" value="MDO0823006.1"/>
    <property type="molecule type" value="Genomic_DNA"/>
</dbReference>
<keyword evidence="3" id="KW-1003">Cell membrane</keyword>
<dbReference type="InterPro" id="IPR055348">
    <property type="entry name" value="DctQ"/>
</dbReference>
<evidence type="ECO:0000256" key="4">
    <source>
        <dbReference type="ARBA" id="ARBA00022519"/>
    </source>
</evidence>
<dbReference type="PANTHER" id="PTHR35011">
    <property type="entry name" value="2,3-DIKETO-L-GULONATE TRAP TRANSPORTER SMALL PERMEASE PROTEIN YIAM"/>
    <property type="match status" value="1"/>
</dbReference>
<feature type="transmembrane region" description="Helical" evidence="9">
    <location>
        <begin position="52"/>
        <end position="76"/>
    </location>
</feature>
<proteinExistence type="inferred from homology"/>
<dbReference type="Proteomes" id="UP001176021">
    <property type="component" value="Unassembled WGS sequence"/>
</dbReference>
<evidence type="ECO:0000259" key="10">
    <source>
        <dbReference type="Pfam" id="PF04290"/>
    </source>
</evidence>
<evidence type="ECO:0000256" key="2">
    <source>
        <dbReference type="ARBA" id="ARBA00022448"/>
    </source>
</evidence>
<keyword evidence="7 9" id="KW-0472">Membrane</keyword>
<keyword evidence="4" id="KW-0997">Cell inner membrane</keyword>
<evidence type="ECO:0000256" key="8">
    <source>
        <dbReference type="ARBA" id="ARBA00038436"/>
    </source>
</evidence>
<gene>
    <name evidence="11" type="ORF">M8H41_09080</name>
</gene>
<feature type="transmembrane region" description="Helical" evidence="9">
    <location>
        <begin position="21"/>
        <end position="40"/>
    </location>
</feature>
<reference evidence="11" key="1">
    <citation type="submission" date="2022-05" db="EMBL/GenBank/DDBJ databases">
        <title>Expanded diversity of anoxic marine methylotrophy in a Black Sea sulfate reducing microorganism.</title>
        <authorList>
            <person name="Fischer P.Q."/>
            <person name="Stams A.J.M."/>
            <person name="Villanueva L."/>
            <person name="Sousa D.Z."/>
        </authorList>
    </citation>
    <scope>NUCLEOTIDE SEQUENCE</scope>
    <source>
        <strain evidence="11">P130</strain>
    </source>
</reference>
<feature type="transmembrane region" description="Helical" evidence="9">
    <location>
        <begin position="129"/>
        <end position="152"/>
    </location>
</feature>
<dbReference type="PANTHER" id="PTHR35011:SF10">
    <property type="entry name" value="TRAP TRANSPORTER SMALL PERMEASE PROTEIN"/>
    <property type="match status" value="1"/>
</dbReference>
<feature type="domain" description="Tripartite ATP-independent periplasmic transporters DctQ component" evidence="10">
    <location>
        <begin position="26"/>
        <end position="156"/>
    </location>
</feature>
<evidence type="ECO:0000256" key="7">
    <source>
        <dbReference type="ARBA" id="ARBA00023136"/>
    </source>
</evidence>
<evidence type="ECO:0000256" key="3">
    <source>
        <dbReference type="ARBA" id="ARBA00022475"/>
    </source>
</evidence>
<evidence type="ECO:0000256" key="5">
    <source>
        <dbReference type="ARBA" id="ARBA00022692"/>
    </source>
</evidence>
<comment type="similarity">
    <text evidence="8">Belongs to the TRAP transporter small permease family.</text>
</comment>
<dbReference type="RefSeq" id="WP_302048555.1">
    <property type="nucleotide sequence ID" value="NZ_JAMJEV010000006.1"/>
</dbReference>
<dbReference type="InterPro" id="IPR007387">
    <property type="entry name" value="TRAP_DctQ"/>
</dbReference>
<evidence type="ECO:0000313" key="11">
    <source>
        <dbReference type="EMBL" id="MDO0823006.1"/>
    </source>
</evidence>
<keyword evidence="6 9" id="KW-1133">Transmembrane helix</keyword>
<evidence type="ECO:0000256" key="6">
    <source>
        <dbReference type="ARBA" id="ARBA00022989"/>
    </source>
</evidence>
<dbReference type="Pfam" id="PF04290">
    <property type="entry name" value="DctQ"/>
    <property type="match status" value="1"/>
</dbReference>
<organism evidence="11 12">
    <name type="scientific">Desulfosporosinus nitroreducens</name>
    <dbReference type="NCBI Taxonomy" id="2018668"/>
    <lineage>
        <taxon>Bacteria</taxon>
        <taxon>Bacillati</taxon>
        <taxon>Bacillota</taxon>
        <taxon>Clostridia</taxon>
        <taxon>Eubacteriales</taxon>
        <taxon>Desulfitobacteriaceae</taxon>
        <taxon>Desulfosporosinus</taxon>
    </lineage>
</organism>
<evidence type="ECO:0000256" key="1">
    <source>
        <dbReference type="ARBA" id="ARBA00004429"/>
    </source>
</evidence>
<evidence type="ECO:0000313" key="12">
    <source>
        <dbReference type="Proteomes" id="UP001176021"/>
    </source>
</evidence>
<keyword evidence="5 9" id="KW-0812">Transmembrane</keyword>
<comment type="caution">
    <text evidence="11">The sequence shown here is derived from an EMBL/GenBank/DDBJ whole genome shotgun (WGS) entry which is preliminary data.</text>
</comment>
<protein>
    <submittedName>
        <fullName evidence="11">TRAP transporter small permease</fullName>
    </submittedName>
</protein>
<evidence type="ECO:0000256" key="9">
    <source>
        <dbReference type="SAM" id="Phobius"/>
    </source>
</evidence>
<name>A0ABT8QSZ5_9FIRM</name>
<accession>A0ABT8QSZ5</accession>